<keyword evidence="11" id="KW-1185">Reference proteome</keyword>
<keyword evidence="6 9" id="KW-0472">Membrane</keyword>
<feature type="transmembrane region" description="Helical" evidence="9">
    <location>
        <begin position="64"/>
        <end position="87"/>
    </location>
</feature>
<name>A0ABP3QHZ1_9ACTN</name>
<comment type="pathway">
    <text evidence="2">Cell wall biogenesis; peptidoglycan biosynthesis.</text>
</comment>
<dbReference type="NCBIfam" id="TIGR02210">
    <property type="entry name" value="rodA_shape"/>
    <property type="match status" value="1"/>
</dbReference>
<evidence type="ECO:0000256" key="3">
    <source>
        <dbReference type="ARBA" id="ARBA00022692"/>
    </source>
</evidence>
<gene>
    <name evidence="10" type="primary">rodA</name>
    <name evidence="10" type="ORF">GCM10010394_19680</name>
</gene>
<feature type="transmembrane region" description="Helical" evidence="9">
    <location>
        <begin position="368"/>
        <end position="385"/>
    </location>
</feature>
<keyword evidence="3 9" id="KW-0812">Transmembrane</keyword>
<feature type="transmembrane region" description="Helical" evidence="9">
    <location>
        <begin position="330"/>
        <end position="348"/>
    </location>
</feature>
<evidence type="ECO:0000256" key="8">
    <source>
        <dbReference type="ARBA" id="ARBA00049902"/>
    </source>
</evidence>
<evidence type="ECO:0000256" key="4">
    <source>
        <dbReference type="ARBA" id="ARBA00022960"/>
    </source>
</evidence>
<feature type="transmembrane region" description="Helical" evidence="9">
    <location>
        <begin position="175"/>
        <end position="204"/>
    </location>
</feature>
<organism evidence="10 11">
    <name type="scientific">Streptomyces crystallinus</name>
    <dbReference type="NCBI Taxonomy" id="68191"/>
    <lineage>
        <taxon>Bacteria</taxon>
        <taxon>Bacillati</taxon>
        <taxon>Actinomycetota</taxon>
        <taxon>Actinomycetes</taxon>
        <taxon>Kitasatosporales</taxon>
        <taxon>Streptomycetaceae</taxon>
        <taxon>Streptomyces</taxon>
    </lineage>
</organism>
<dbReference type="Pfam" id="PF01098">
    <property type="entry name" value="FTSW_RODA_SPOVE"/>
    <property type="match status" value="1"/>
</dbReference>
<accession>A0ABP3QHZ1</accession>
<comment type="subcellular location">
    <subcellularLocation>
        <location evidence="1">Membrane</location>
        <topology evidence="1">Multi-pass membrane protein</topology>
    </subcellularLocation>
</comment>
<evidence type="ECO:0000313" key="11">
    <source>
        <dbReference type="Proteomes" id="UP001500668"/>
    </source>
</evidence>
<evidence type="ECO:0000256" key="5">
    <source>
        <dbReference type="ARBA" id="ARBA00022989"/>
    </source>
</evidence>
<protein>
    <recommendedName>
        <fullName evidence="7">peptidoglycan glycosyltransferase</fullName>
        <ecNumber evidence="7">2.4.99.28</ecNumber>
    </recommendedName>
</protein>
<keyword evidence="5 9" id="KW-1133">Transmembrane helix</keyword>
<sequence length="396" mass="41932">MAGFSVQRYAPERSTFAKLTARDSVLRRLDWWLLLSALALSFIGSLLVWSATRNRTQLNNGDPYYFLIRHAMNTGIGLGLMIGTIWLGHRTLRGAVPVLYGISVVLILAVLTPLGATVNGAHAWIIIGGGFSLQPSEFTKITIILGMAMILASRVDAGDTPHPDHRTVLKSLGIAALPILIIMMMPDLGSVMVIVIIILGVLLASGASNRWVLGLIGAGVAGAVAVAALGLLDEYQINRFAAFANPNLDPAGVGYNTNQARIAIGSGGLTGTGLFKGSQTTGQFVPEQQTDFVFTVAGEELGFVGAGLILLLLGVVLWRACRIARETSELYGTVVAAGIIAWFGFQSFENIGMTLGIMPVAGLPLPFVSYGGSSMFAVWVAIGLLQSIRVQRPITA</sequence>
<evidence type="ECO:0000256" key="2">
    <source>
        <dbReference type="ARBA" id="ARBA00004752"/>
    </source>
</evidence>
<evidence type="ECO:0000256" key="1">
    <source>
        <dbReference type="ARBA" id="ARBA00004141"/>
    </source>
</evidence>
<evidence type="ECO:0000256" key="9">
    <source>
        <dbReference type="SAM" id="Phobius"/>
    </source>
</evidence>
<feature type="transmembrane region" description="Helical" evidence="9">
    <location>
        <begin position="99"/>
        <end position="126"/>
    </location>
</feature>
<comment type="caution">
    <text evidence="10">The sequence shown here is derived from an EMBL/GenBank/DDBJ whole genome shotgun (WGS) entry which is preliminary data.</text>
</comment>
<evidence type="ECO:0000256" key="6">
    <source>
        <dbReference type="ARBA" id="ARBA00023136"/>
    </source>
</evidence>
<dbReference type="PANTHER" id="PTHR30474:SF14">
    <property type="entry name" value="CELL CYCLE PROTEIN"/>
    <property type="match status" value="1"/>
</dbReference>
<dbReference type="EC" id="2.4.99.28" evidence="7"/>
<dbReference type="PROSITE" id="PS00428">
    <property type="entry name" value="FTSW_RODA_SPOVE"/>
    <property type="match status" value="1"/>
</dbReference>
<comment type="catalytic activity">
    <reaction evidence="8">
        <text>[GlcNAc-(1-&gt;4)-Mur2Ac(oyl-L-Ala-gamma-D-Glu-L-Lys-D-Ala-D-Ala)](n)-di-trans,octa-cis-undecaprenyl diphosphate + beta-D-GlcNAc-(1-&gt;4)-Mur2Ac(oyl-L-Ala-gamma-D-Glu-L-Lys-D-Ala-D-Ala)-di-trans,octa-cis-undecaprenyl diphosphate = [GlcNAc-(1-&gt;4)-Mur2Ac(oyl-L-Ala-gamma-D-Glu-L-Lys-D-Ala-D-Ala)](n+1)-di-trans,octa-cis-undecaprenyl diphosphate + di-trans,octa-cis-undecaprenyl diphosphate + H(+)</text>
        <dbReference type="Rhea" id="RHEA:23708"/>
        <dbReference type="Rhea" id="RHEA-COMP:9602"/>
        <dbReference type="Rhea" id="RHEA-COMP:9603"/>
        <dbReference type="ChEBI" id="CHEBI:15378"/>
        <dbReference type="ChEBI" id="CHEBI:58405"/>
        <dbReference type="ChEBI" id="CHEBI:60033"/>
        <dbReference type="ChEBI" id="CHEBI:78435"/>
        <dbReference type="EC" id="2.4.99.28"/>
    </reaction>
</comment>
<dbReference type="EMBL" id="BAAACA010000011">
    <property type="protein sequence ID" value="GAA0590416.1"/>
    <property type="molecule type" value="Genomic_DNA"/>
</dbReference>
<feature type="transmembrane region" description="Helical" evidence="9">
    <location>
        <begin position="211"/>
        <end position="232"/>
    </location>
</feature>
<dbReference type="InterPro" id="IPR018365">
    <property type="entry name" value="Cell_cycle_FtsW-rel_CS"/>
</dbReference>
<dbReference type="InterPro" id="IPR011923">
    <property type="entry name" value="RodA/MrdB"/>
</dbReference>
<evidence type="ECO:0000256" key="7">
    <source>
        <dbReference type="ARBA" id="ARBA00044770"/>
    </source>
</evidence>
<dbReference type="Proteomes" id="UP001500668">
    <property type="component" value="Unassembled WGS sequence"/>
</dbReference>
<dbReference type="PANTHER" id="PTHR30474">
    <property type="entry name" value="CELL CYCLE PROTEIN"/>
    <property type="match status" value="1"/>
</dbReference>
<dbReference type="RefSeq" id="WP_344072423.1">
    <property type="nucleotide sequence ID" value="NZ_BAAACA010000011.1"/>
</dbReference>
<proteinExistence type="predicted"/>
<reference evidence="11" key="1">
    <citation type="journal article" date="2019" name="Int. J. Syst. Evol. Microbiol.">
        <title>The Global Catalogue of Microorganisms (GCM) 10K type strain sequencing project: providing services to taxonomists for standard genome sequencing and annotation.</title>
        <authorList>
            <consortium name="The Broad Institute Genomics Platform"/>
            <consortium name="The Broad Institute Genome Sequencing Center for Infectious Disease"/>
            <person name="Wu L."/>
            <person name="Ma J."/>
        </authorList>
    </citation>
    <scope>NUCLEOTIDE SEQUENCE [LARGE SCALE GENOMIC DNA]</scope>
    <source>
        <strain evidence="11">JCM 5067</strain>
    </source>
</reference>
<feature type="transmembrane region" description="Helical" evidence="9">
    <location>
        <begin position="301"/>
        <end position="318"/>
    </location>
</feature>
<dbReference type="InterPro" id="IPR001182">
    <property type="entry name" value="FtsW/RodA"/>
</dbReference>
<evidence type="ECO:0000313" key="10">
    <source>
        <dbReference type="EMBL" id="GAA0590416.1"/>
    </source>
</evidence>
<keyword evidence="4" id="KW-0133">Cell shape</keyword>
<feature type="transmembrane region" description="Helical" evidence="9">
    <location>
        <begin position="31"/>
        <end position="52"/>
    </location>
</feature>